<keyword evidence="5" id="KW-0804">Transcription</keyword>
<dbReference type="PANTHER" id="PTHR43133:SF8">
    <property type="entry name" value="RNA POLYMERASE SIGMA FACTOR HI_1459-RELATED"/>
    <property type="match status" value="1"/>
</dbReference>
<dbReference type="PANTHER" id="PTHR43133">
    <property type="entry name" value="RNA POLYMERASE ECF-TYPE SIGMA FACTO"/>
    <property type="match status" value="1"/>
</dbReference>
<dbReference type="SUPFAM" id="SSF88659">
    <property type="entry name" value="Sigma3 and sigma4 domains of RNA polymerase sigma factors"/>
    <property type="match status" value="1"/>
</dbReference>
<keyword evidence="9" id="KW-1185">Reference proteome</keyword>
<evidence type="ECO:0000256" key="2">
    <source>
        <dbReference type="ARBA" id="ARBA00023015"/>
    </source>
</evidence>
<dbReference type="InterPro" id="IPR013325">
    <property type="entry name" value="RNA_pol_sigma_r2"/>
</dbReference>
<evidence type="ECO:0000256" key="1">
    <source>
        <dbReference type="ARBA" id="ARBA00010641"/>
    </source>
</evidence>
<evidence type="ECO:0000313" key="9">
    <source>
        <dbReference type="Proteomes" id="UP000838749"/>
    </source>
</evidence>
<dbReference type="Proteomes" id="UP000838749">
    <property type="component" value="Unassembled WGS sequence"/>
</dbReference>
<dbReference type="InterPro" id="IPR039425">
    <property type="entry name" value="RNA_pol_sigma-70-like"/>
</dbReference>
<dbReference type="Pfam" id="PF04542">
    <property type="entry name" value="Sigma70_r2"/>
    <property type="match status" value="1"/>
</dbReference>
<comment type="caution">
    <text evidence="8">The sequence shown here is derived from an EMBL/GenBank/DDBJ whole genome shotgun (WGS) entry which is preliminary data.</text>
</comment>
<dbReference type="Gene3D" id="1.10.1740.10">
    <property type="match status" value="1"/>
</dbReference>
<dbReference type="Pfam" id="PF08281">
    <property type="entry name" value="Sigma70_r4_2"/>
    <property type="match status" value="1"/>
</dbReference>
<dbReference type="Gene3D" id="1.10.10.10">
    <property type="entry name" value="Winged helix-like DNA-binding domain superfamily/Winged helix DNA-binding domain"/>
    <property type="match status" value="1"/>
</dbReference>
<gene>
    <name evidence="8" type="primary">sigE_2</name>
    <name evidence="8" type="ORF">PAECIP111894_01544</name>
</gene>
<protein>
    <submittedName>
        <fullName evidence="8">ECF RNA polymerase sigma factor SigE</fullName>
    </submittedName>
</protein>
<keyword evidence="3" id="KW-0731">Sigma factor</keyword>
<evidence type="ECO:0000259" key="7">
    <source>
        <dbReference type="Pfam" id="PF08281"/>
    </source>
</evidence>
<dbReference type="InterPro" id="IPR007627">
    <property type="entry name" value="RNA_pol_sigma70_r2"/>
</dbReference>
<comment type="similarity">
    <text evidence="1">Belongs to the sigma-70 factor family. ECF subfamily.</text>
</comment>
<keyword evidence="2" id="KW-0805">Transcription regulation</keyword>
<evidence type="ECO:0000256" key="3">
    <source>
        <dbReference type="ARBA" id="ARBA00023082"/>
    </source>
</evidence>
<organism evidence="8 9">
    <name type="scientific">Paenibacillus pseudetheri</name>
    <dbReference type="NCBI Taxonomy" id="2897682"/>
    <lineage>
        <taxon>Bacteria</taxon>
        <taxon>Bacillati</taxon>
        <taxon>Bacillota</taxon>
        <taxon>Bacilli</taxon>
        <taxon>Bacillales</taxon>
        <taxon>Paenibacillaceae</taxon>
        <taxon>Paenibacillus</taxon>
    </lineage>
</organism>
<dbReference type="InterPro" id="IPR013324">
    <property type="entry name" value="RNA_pol_sigma_r3/r4-like"/>
</dbReference>
<dbReference type="NCBIfam" id="TIGR02937">
    <property type="entry name" value="sigma70-ECF"/>
    <property type="match status" value="1"/>
</dbReference>
<feature type="domain" description="RNA polymerase sigma-70 region 2" evidence="6">
    <location>
        <begin position="58"/>
        <end position="122"/>
    </location>
</feature>
<evidence type="ECO:0000313" key="8">
    <source>
        <dbReference type="EMBL" id="CAH1055392.1"/>
    </source>
</evidence>
<dbReference type="SUPFAM" id="SSF88946">
    <property type="entry name" value="Sigma2 domain of RNA polymerase sigma factors"/>
    <property type="match status" value="1"/>
</dbReference>
<reference evidence="8" key="1">
    <citation type="submission" date="2021-12" db="EMBL/GenBank/DDBJ databases">
        <authorList>
            <person name="Criscuolo A."/>
        </authorList>
    </citation>
    <scope>NUCLEOTIDE SEQUENCE</scope>
    <source>
        <strain evidence="8">CIP111894</strain>
    </source>
</reference>
<proteinExistence type="inferred from homology"/>
<dbReference type="InterPro" id="IPR036388">
    <property type="entry name" value="WH-like_DNA-bd_sf"/>
</dbReference>
<evidence type="ECO:0000256" key="5">
    <source>
        <dbReference type="ARBA" id="ARBA00023163"/>
    </source>
</evidence>
<dbReference type="InterPro" id="IPR013249">
    <property type="entry name" value="RNA_pol_sigma70_r4_t2"/>
</dbReference>
<accession>A0ABN8FD93</accession>
<dbReference type="CDD" id="cd06171">
    <property type="entry name" value="Sigma70_r4"/>
    <property type="match status" value="1"/>
</dbReference>
<keyword evidence="4" id="KW-0238">DNA-binding</keyword>
<evidence type="ECO:0000259" key="6">
    <source>
        <dbReference type="Pfam" id="PF04542"/>
    </source>
</evidence>
<evidence type="ECO:0000256" key="4">
    <source>
        <dbReference type="ARBA" id="ARBA00023125"/>
    </source>
</evidence>
<sequence>MGESFGLHRHFFHCPSVIEDIKVKEVLTSPQDSLDPKELEGLIISIQKGNIERYAFIVRAFQTPIYRYCYRLLENKQDAEDAVQDILVKGYQSVHQYKSQMHFSAWLYRIAYHHCLNLLRRRCLQKRVMSIFKPEFMSASPEQELDDRLFNPSLSAALAQLSLEERNMLILRVFEEKTYAEISEFLGVSPNALTKRMNRIKRKVQEAMKLEEEIRWNEPQSAMNTRI</sequence>
<dbReference type="InterPro" id="IPR014284">
    <property type="entry name" value="RNA_pol_sigma-70_dom"/>
</dbReference>
<name>A0ABN8FD93_9BACL</name>
<dbReference type="EMBL" id="CAKMAB010000006">
    <property type="protein sequence ID" value="CAH1055392.1"/>
    <property type="molecule type" value="Genomic_DNA"/>
</dbReference>
<feature type="domain" description="RNA polymerase sigma factor 70 region 4 type 2" evidence="7">
    <location>
        <begin position="154"/>
        <end position="203"/>
    </location>
</feature>